<evidence type="ECO:0000256" key="3">
    <source>
        <dbReference type="ARBA" id="ARBA00023004"/>
    </source>
</evidence>
<keyword evidence="7 9" id="KW-0472">Membrane</keyword>
<evidence type="ECO:0000256" key="4">
    <source>
        <dbReference type="ARBA" id="ARBA00023065"/>
    </source>
</evidence>
<sequence>MPLCATAADQAASSPANDAAATAGTDGKAVTLLPAVNVQGSREDSMPLHLRDKVESGALGDRSQLETPFSTTVVTSTDLQDRQVMKLGDVFAADASVTDNSGAYTSWASYITVRGLPLDWQNAYRIDGKPFLSYAITLPYEQFQQIDLLKGSSGFMYGFGSPGGLVNYVTKKPTDEPLRSLDIGYHSDNIWSEHADIGGRVGSDGAFGYRLNATHEEGRTYNDGSLYRNSFSLALDARLTDKLTWDFESIYQDRKTRGQEPSIYTGLYTASSLPSVFHDTDQRLLGPGQHLDTNFQFYSTGLKYQIAPDWTLSTNFSHSTASRFRNEGILYLTDAAGDYDDYRSDTKEGHQFNQWQAMLEGKFDTGSIKHHVVLGTSWQKQVNNYSANSFYDKIGTGSLWTQNTNAYYSGGNYGVYQDSDIVQQALFASDTIDLSDRWSILGGLRYTNYRQESYTPAGSSSARYDKNGVVTPTVALMYKLQPRTMLYASYIESLEQGATVDDIYANGGQMLSPLVSKQYEVGIKTEQQRWAATAALFRIERGAQYANSNNELVQNGLSIYQGMELGASALLGSNWRVGGNVMLLKATYDKGSSYDGQRVSGAPRFVAAAQVSYSVPQVEGLSLHADAKYTGSTTLRPAGDLKLPSYTVFNLGASYDTRIAGHDTTFRVAVNNLANKAYWEYQYDNYIKPGDPRNISLNASVRF</sequence>
<keyword evidence="3" id="KW-0408">Iron</keyword>
<proteinExistence type="inferred from homology"/>
<evidence type="ECO:0000259" key="11">
    <source>
        <dbReference type="Pfam" id="PF00593"/>
    </source>
</evidence>
<dbReference type="InterPro" id="IPR010917">
    <property type="entry name" value="TonB_rcpt_CS"/>
</dbReference>
<dbReference type="PROSITE" id="PS01156">
    <property type="entry name" value="TONB_DEPENDENT_REC_2"/>
    <property type="match status" value="1"/>
</dbReference>
<evidence type="ECO:0000256" key="7">
    <source>
        <dbReference type="PROSITE-ProRule" id="PRU01360"/>
    </source>
</evidence>
<dbReference type="InterPro" id="IPR012910">
    <property type="entry name" value="Plug_dom"/>
</dbReference>
<gene>
    <name evidence="13" type="ORF">ACFOY1_00985</name>
</gene>
<evidence type="ECO:0000256" key="8">
    <source>
        <dbReference type="PROSITE-ProRule" id="PRU10144"/>
    </source>
</evidence>
<dbReference type="InterPro" id="IPR010105">
    <property type="entry name" value="TonB_sidphr_rcpt"/>
</dbReference>
<feature type="short sequence motif" description="TonB C-terminal box" evidence="8">
    <location>
        <begin position="686"/>
        <end position="703"/>
    </location>
</feature>
<keyword evidence="7" id="KW-1134">Transmembrane beta strand</keyword>
<feature type="domain" description="TonB-dependent receptor plug" evidence="12">
    <location>
        <begin position="64"/>
        <end position="164"/>
    </location>
</feature>
<dbReference type="Proteomes" id="UP001595848">
    <property type="component" value="Unassembled WGS sequence"/>
</dbReference>
<dbReference type="NCBIfam" id="TIGR01783">
    <property type="entry name" value="TonB-siderophor"/>
    <property type="match status" value="1"/>
</dbReference>
<name>A0ABV8NUD8_9BURK</name>
<dbReference type="Pfam" id="PF00593">
    <property type="entry name" value="TonB_dep_Rec_b-barrel"/>
    <property type="match status" value="1"/>
</dbReference>
<evidence type="ECO:0000313" key="14">
    <source>
        <dbReference type="Proteomes" id="UP001595848"/>
    </source>
</evidence>
<protein>
    <submittedName>
        <fullName evidence="13">TonB-dependent siderophore receptor</fullName>
    </submittedName>
</protein>
<evidence type="ECO:0000256" key="1">
    <source>
        <dbReference type="ARBA" id="ARBA00009810"/>
    </source>
</evidence>
<comment type="subcellular location">
    <subcellularLocation>
        <location evidence="7">Cell outer membrane</location>
        <topology evidence="7">Multi-pass membrane protein</topology>
    </subcellularLocation>
</comment>
<keyword evidence="6 13" id="KW-0675">Receptor</keyword>
<keyword evidence="7" id="KW-0812">Transmembrane</keyword>
<accession>A0ABV8NUD8</accession>
<evidence type="ECO:0000256" key="2">
    <source>
        <dbReference type="ARBA" id="ARBA00022496"/>
    </source>
</evidence>
<keyword evidence="4" id="KW-0406">Ion transport</keyword>
<keyword evidence="7" id="KW-0813">Transport</keyword>
<comment type="similarity">
    <text evidence="1 7 9">Belongs to the TonB-dependent receptor family.</text>
</comment>
<keyword evidence="2" id="KW-0410">Iron transport</keyword>
<evidence type="ECO:0000256" key="10">
    <source>
        <dbReference type="SAM" id="MobiDB-lite"/>
    </source>
</evidence>
<evidence type="ECO:0000256" key="9">
    <source>
        <dbReference type="RuleBase" id="RU003357"/>
    </source>
</evidence>
<evidence type="ECO:0000259" key="12">
    <source>
        <dbReference type="Pfam" id="PF07715"/>
    </source>
</evidence>
<dbReference type="RefSeq" id="WP_217963063.1">
    <property type="nucleotide sequence ID" value="NZ_JAHTBN010000001.1"/>
</dbReference>
<evidence type="ECO:0000256" key="5">
    <source>
        <dbReference type="ARBA" id="ARBA00023077"/>
    </source>
</evidence>
<keyword evidence="7" id="KW-0998">Cell outer membrane</keyword>
<dbReference type="CDD" id="cd01347">
    <property type="entry name" value="ligand_gated_channel"/>
    <property type="match status" value="1"/>
</dbReference>
<dbReference type="PROSITE" id="PS52016">
    <property type="entry name" value="TONB_DEPENDENT_REC_3"/>
    <property type="match status" value="1"/>
</dbReference>
<feature type="domain" description="TonB-dependent receptor-like beta-barrel" evidence="11">
    <location>
        <begin position="252"/>
        <end position="673"/>
    </location>
</feature>
<evidence type="ECO:0000256" key="6">
    <source>
        <dbReference type="ARBA" id="ARBA00023170"/>
    </source>
</evidence>
<dbReference type="Pfam" id="PF07715">
    <property type="entry name" value="Plug"/>
    <property type="match status" value="1"/>
</dbReference>
<keyword evidence="5 9" id="KW-0798">TonB box</keyword>
<evidence type="ECO:0000313" key="13">
    <source>
        <dbReference type="EMBL" id="MFC4199513.1"/>
    </source>
</evidence>
<organism evidence="13 14">
    <name type="scientific">Candidimonas humi</name>
    <dbReference type="NCBI Taxonomy" id="683355"/>
    <lineage>
        <taxon>Bacteria</taxon>
        <taxon>Pseudomonadati</taxon>
        <taxon>Pseudomonadota</taxon>
        <taxon>Betaproteobacteria</taxon>
        <taxon>Burkholderiales</taxon>
        <taxon>Alcaligenaceae</taxon>
        <taxon>Candidimonas</taxon>
    </lineage>
</organism>
<keyword evidence="14" id="KW-1185">Reference proteome</keyword>
<dbReference type="PANTHER" id="PTHR32552:SF82">
    <property type="entry name" value="FCUA PROTEIN"/>
    <property type="match status" value="1"/>
</dbReference>
<dbReference type="EMBL" id="JBHSBV010000001">
    <property type="protein sequence ID" value="MFC4199513.1"/>
    <property type="molecule type" value="Genomic_DNA"/>
</dbReference>
<dbReference type="InterPro" id="IPR039426">
    <property type="entry name" value="TonB-dep_rcpt-like"/>
</dbReference>
<dbReference type="PANTHER" id="PTHR32552">
    <property type="entry name" value="FERRICHROME IRON RECEPTOR-RELATED"/>
    <property type="match status" value="1"/>
</dbReference>
<dbReference type="InterPro" id="IPR000531">
    <property type="entry name" value="Beta-barrel_TonB"/>
</dbReference>
<comment type="caution">
    <text evidence="13">The sequence shown here is derived from an EMBL/GenBank/DDBJ whole genome shotgun (WGS) entry which is preliminary data.</text>
</comment>
<feature type="region of interest" description="Disordered" evidence="10">
    <location>
        <begin position="1"/>
        <end position="24"/>
    </location>
</feature>
<reference evidence="14" key="1">
    <citation type="journal article" date="2019" name="Int. J. Syst. Evol. Microbiol.">
        <title>The Global Catalogue of Microorganisms (GCM) 10K type strain sequencing project: providing services to taxonomists for standard genome sequencing and annotation.</title>
        <authorList>
            <consortium name="The Broad Institute Genomics Platform"/>
            <consortium name="The Broad Institute Genome Sequencing Center for Infectious Disease"/>
            <person name="Wu L."/>
            <person name="Ma J."/>
        </authorList>
    </citation>
    <scope>NUCLEOTIDE SEQUENCE [LARGE SCALE GENOMIC DNA]</scope>
    <source>
        <strain evidence="14">LMG 24813</strain>
    </source>
</reference>